<evidence type="ECO:0000256" key="4">
    <source>
        <dbReference type="PIRSR" id="PIRSR000137-2"/>
    </source>
</evidence>
<dbReference type="GO" id="GO:0044550">
    <property type="term" value="P:secondary metabolite biosynthetic process"/>
    <property type="evidence" value="ECO:0007669"/>
    <property type="project" value="TreeGrafter"/>
</dbReference>
<feature type="domain" description="Glucose-methanol-choline oxidoreductase N-terminal" evidence="5">
    <location>
        <begin position="270"/>
        <end position="284"/>
    </location>
</feature>
<keyword evidence="2" id="KW-0325">Glycoprotein</keyword>
<dbReference type="PIRSF" id="PIRSF000137">
    <property type="entry name" value="Alcohol_oxidase"/>
    <property type="match status" value="1"/>
</dbReference>
<evidence type="ECO:0000313" key="7">
    <source>
        <dbReference type="Proteomes" id="UP000225277"/>
    </source>
</evidence>
<proteinExistence type="inferred from homology"/>
<dbReference type="InterPro" id="IPR036188">
    <property type="entry name" value="FAD/NAD-bd_sf"/>
</dbReference>
<dbReference type="Pfam" id="PF05199">
    <property type="entry name" value="GMC_oxred_C"/>
    <property type="match status" value="1"/>
</dbReference>
<dbReference type="PANTHER" id="PTHR11552">
    <property type="entry name" value="GLUCOSE-METHANOL-CHOLINE GMC OXIDOREDUCTASE"/>
    <property type="match status" value="1"/>
</dbReference>
<sequence length="570" mass="62171">MLVQTLYRPTSLSGDTRAIAHLQRHIYNVSSSSVIPGLAFTQFVGASPDDNQPLIDWGFVTTPQAGANNRSIQYARGKTIGGSSARNYMAFHRGTNGSYQRWAEEVDDNSYALSNLMKYFQRSVTLTPPNSDLRFANSSVEFASSAFNNSLYPNQPLQVTWGNWAYPIASWTQLALAKIGIPTNPQGFLSGQLSGSSWCPSTIEPDNQHRSSSQTSFLNYAMRTTGLKTYSHCFARKVVFNGTKATGVLLQAGRKNFTLTANKEVILSAGAFQSPQLLMVSGIGPRETLQRLNIPVVADLPGVGQDLWDQPLWGISYRVNVLTGSESVNNPAYAAMAVELFIANGTGPLASPPSLLAFERLSDSAPELLQNSTLQALEDFPSDWPQIEYLVQNGYAGDFENSMTADPADGYNYATLAACLVSPSSKGNVTISSADASVPPVINPNWLTTSEDKDLAVASFKRLRLIWSHMSNVTIGEEYFPGLEVESDEQILAFIQQSMIQLYHASATCKMGRRSDPLAVLDSKARVYGVDGLRVVDASSFPFLPPGHPQATVYMLAEKIAEDVKQELQL</sequence>
<feature type="active site" description="Proton acceptor" evidence="3">
    <location>
        <position position="548"/>
    </location>
</feature>
<dbReference type="InterPro" id="IPR012132">
    <property type="entry name" value="GMC_OxRdtase"/>
</dbReference>
<dbReference type="Gene3D" id="3.30.560.10">
    <property type="entry name" value="Glucose Oxidase, domain 3"/>
    <property type="match status" value="1"/>
</dbReference>
<evidence type="ECO:0000259" key="5">
    <source>
        <dbReference type="PROSITE" id="PS00624"/>
    </source>
</evidence>
<dbReference type="InterPro" id="IPR007867">
    <property type="entry name" value="GMC_OxRtase_C"/>
</dbReference>
<dbReference type="Gene3D" id="3.50.50.60">
    <property type="entry name" value="FAD/NAD(P)-binding domain"/>
    <property type="match status" value="1"/>
</dbReference>
<feature type="binding site" evidence="4">
    <location>
        <begin position="549"/>
        <end position="550"/>
    </location>
    <ligand>
        <name>FAD</name>
        <dbReference type="ChEBI" id="CHEBI:57692"/>
    </ligand>
</feature>
<dbReference type="InterPro" id="IPR000172">
    <property type="entry name" value="GMC_OxRdtase_N"/>
</dbReference>
<dbReference type="SUPFAM" id="SSF54373">
    <property type="entry name" value="FAD-linked reductases, C-terminal domain"/>
    <property type="match status" value="1"/>
</dbReference>
<evidence type="ECO:0000256" key="3">
    <source>
        <dbReference type="PIRSR" id="PIRSR000137-1"/>
    </source>
</evidence>
<evidence type="ECO:0000256" key="1">
    <source>
        <dbReference type="ARBA" id="ARBA00010790"/>
    </source>
</evidence>
<keyword evidence="7" id="KW-1185">Reference proteome</keyword>
<keyword evidence="4" id="KW-0285">Flavoprotein</keyword>
<dbReference type="SUPFAM" id="SSF51905">
    <property type="entry name" value="FAD/NAD(P)-binding domain"/>
    <property type="match status" value="1"/>
</dbReference>
<dbReference type="AlphaFoldDB" id="A0A2D3V5N9"/>
<dbReference type="Pfam" id="PF00732">
    <property type="entry name" value="GMC_oxred_N"/>
    <property type="match status" value="1"/>
</dbReference>
<accession>A0A2D3V5N9</accession>
<dbReference type="PROSITE" id="PS00624">
    <property type="entry name" value="GMC_OXRED_2"/>
    <property type="match status" value="1"/>
</dbReference>
<comment type="similarity">
    <text evidence="1">Belongs to the GMC oxidoreductase family.</text>
</comment>
<dbReference type="EMBL" id="FJUY01000010">
    <property type="protein sequence ID" value="CZT20770.1"/>
    <property type="molecule type" value="Genomic_DNA"/>
</dbReference>
<dbReference type="STRING" id="112498.A0A2D3V5N9"/>
<dbReference type="GO" id="GO:0050660">
    <property type="term" value="F:flavin adenine dinucleotide binding"/>
    <property type="evidence" value="ECO:0007669"/>
    <property type="project" value="InterPro"/>
</dbReference>
<dbReference type="RefSeq" id="XP_023627659.1">
    <property type="nucleotide sequence ID" value="XM_023771891.1"/>
</dbReference>
<comment type="cofactor">
    <cofactor evidence="4">
        <name>FAD</name>
        <dbReference type="ChEBI" id="CHEBI:57692"/>
    </cofactor>
</comment>
<evidence type="ECO:0000313" key="6">
    <source>
        <dbReference type="EMBL" id="CZT20770.1"/>
    </source>
</evidence>
<reference evidence="6 7" key="1">
    <citation type="submission" date="2016-03" db="EMBL/GenBank/DDBJ databases">
        <authorList>
            <person name="Ploux O."/>
        </authorList>
    </citation>
    <scope>NUCLEOTIDE SEQUENCE [LARGE SCALE GENOMIC DNA]</scope>
    <source>
        <strain evidence="6 7">URUG2</strain>
    </source>
</reference>
<organism evidence="6 7">
    <name type="scientific">Ramularia collo-cygni</name>
    <dbReference type="NCBI Taxonomy" id="112498"/>
    <lineage>
        <taxon>Eukaryota</taxon>
        <taxon>Fungi</taxon>
        <taxon>Dikarya</taxon>
        <taxon>Ascomycota</taxon>
        <taxon>Pezizomycotina</taxon>
        <taxon>Dothideomycetes</taxon>
        <taxon>Dothideomycetidae</taxon>
        <taxon>Mycosphaerellales</taxon>
        <taxon>Mycosphaerellaceae</taxon>
        <taxon>Ramularia</taxon>
    </lineage>
</organism>
<dbReference type="PANTHER" id="PTHR11552:SF138">
    <property type="entry name" value="DEHYDROGENASE PKFF-RELATED"/>
    <property type="match status" value="1"/>
</dbReference>
<dbReference type="GO" id="GO:0016614">
    <property type="term" value="F:oxidoreductase activity, acting on CH-OH group of donors"/>
    <property type="evidence" value="ECO:0007669"/>
    <property type="project" value="InterPro"/>
</dbReference>
<dbReference type="OrthoDB" id="269227at2759"/>
<evidence type="ECO:0000256" key="2">
    <source>
        <dbReference type="ARBA" id="ARBA00023180"/>
    </source>
</evidence>
<protein>
    <submittedName>
        <fullName evidence="6">Related to choline dehydrogenase</fullName>
    </submittedName>
</protein>
<gene>
    <name evidence="6" type="ORF">RCC_06628</name>
</gene>
<dbReference type="GeneID" id="35601761"/>
<keyword evidence="4" id="KW-0274">FAD</keyword>
<name>A0A2D3V5N9_9PEZI</name>
<feature type="active site" description="Proton donor" evidence="3">
    <location>
        <position position="504"/>
    </location>
</feature>
<dbReference type="Proteomes" id="UP000225277">
    <property type="component" value="Unassembled WGS sequence"/>
</dbReference>